<dbReference type="Gene3D" id="3.90.550.10">
    <property type="entry name" value="Spore Coat Polysaccharide Biosynthesis Protein SpsA, Chain A"/>
    <property type="match status" value="1"/>
</dbReference>
<feature type="domain" description="Nucleotidyl transferase" evidence="2">
    <location>
        <begin position="5"/>
        <end position="206"/>
    </location>
</feature>
<dbReference type="Gene3D" id="2.160.10.10">
    <property type="entry name" value="Hexapeptide repeat proteins"/>
    <property type="match status" value="1"/>
</dbReference>
<evidence type="ECO:0000259" key="3">
    <source>
        <dbReference type="Pfam" id="PF25087"/>
    </source>
</evidence>
<dbReference type="InterPro" id="IPR050486">
    <property type="entry name" value="Mannose-1P_guanyltransferase"/>
</dbReference>
<evidence type="ECO:0000259" key="2">
    <source>
        <dbReference type="Pfam" id="PF00483"/>
    </source>
</evidence>
<evidence type="ECO:0000313" key="4">
    <source>
        <dbReference type="Proteomes" id="UP000695022"/>
    </source>
</evidence>
<comment type="similarity">
    <text evidence="1">Belongs to the transferase hexapeptide repeat family.</text>
</comment>
<keyword evidence="4" id="KW-1185">Reference proteome</keyword>
<dbReference type="Pfam" id="PF00483">
    <property type="entry name" value="NTP_transferase"/>
    <property type="match status" value="1"/>
</dbReference>
<proteinExistence type="inferred from homology"/>
<feature type="domain" description="Mannose-1-phosphate guanyltransferase C-terminal" evidence="3">
    <location>
        <begin position="288"/>
        <end position="425"/>
    </location>
</feature>
<dbReference type="CDD" id="cd06428">
    <property type="entry name" value="M1P_guanylylT_A_like_N"/>
    <property type="match status" value="1"/>
</dbReference>
<dbReference type="Proteomes" id="UP000695022">
    <property type="component" value="Unplaced"/>
</dbReference>
<dbReference type="RefSeq" id="XP_014662486.1">
    <property type="nucleotide sequence ID" value="XM_014807000.1"/>
</dbReference>
<dbReference type="InterPro" id="IPR005835">
    <property type="entry name" value="NTP_transferase_dom"/>
</dbReference>
<name>A0ABM1DRB5_PRICU</name>
<evidence type="ECO:0000313" key="5">
    <source>
        <dbReference type="RefSeq" id="XP_014662486.1"/>
    </source>
</evidence>
<dbReference type="InterPro" id="IPR029044">
    <property type="entry name" value="Nucleotide-diphossugar_trans"/>
</dbReference>
<reference evidence="5" key="1">
    <citation type="submission" date="2025-08" db="UniProtKB">
        <authorList>
            <consortium name="RefSeq"/>
        </authorList>
    </citation>
    <scope>IDENTIFICATION</scope>
</reference>
<sequence length="426" mass="47036">MRPLKAIILIGGRQKGTRFRPLSLELPKPLFPVAGFPMIYHHIEACSKVPGLREILLIGNYQPSESIRQFINNTQREFKIQVRYLQEYTGLGTAGGIYHFRDQILAGNPEAFFVLNGDICGDLPLAEMYSFHVERSDGSQMTLLGAEATMQESLNYGCLVENAATHHVVHYVEKPSTFVSTKINCGAYICSPAILRDIAAVRRHHQDENFSGVNGDGSLRSIESISLERDVFPELASLDKLLVFYTEGFWSQIKSPGSTLYANRHYLKLYHKTHPNRLVKNGDGQATIIGDVYIHPTAEVHPSATIGPNVSIAQGVTVSPGVRIRESIILDNATLQDHCCILYSIVGWNSVVGPWSRVEGTPCDPNPNKPFAKLQSMPLFNNAGKLNPSITILGSDVQVPGEVIVLNSIVLPHKDLAGSFRNQIIL</sequence>
<organism evidence="4 5">
    <name type="scientific">Priapulus caudatus</name>
    <name type="common">Priapulid worm</name>
    <dbReference type="NCBI Taxonomy" id="37621"/>
    <lineage>
        <taxon>Eukaryota</taxon>
        <taxon>Metazoa</taxon>
        <taxon>Ecdysozoa</taxon>
        <taxon>Scalidophora</taxon>
        <taxon>Priapulida</taxon>
        <taxon>Priapulimorpha</taxon>
        <taxon>Priapulimorphida</taxon>
        <taxon>Priapulidae</taxon>
        <taxon>Priapulus</taxon>
    </lineage>
</organism>
<protein>
    <submittedName>
        <fullName evidence="5">Mannose-1-phosphate guanyltransferase alpha-A-like</fullName>
    </submittedName>
</protein>
<dbReference type="PANTHER" id="PTHR22572">
    <property type="entry name" value="SUGAR-1-PHOSPHATE GUANYL TRANSFERASE"/>
    <property type="match status" value="1"/>
</dbReference>
<dbReference type="SUPFAM" id="SSF53448">
    <property type="entry name" value="Nucleotide-diphospho-sugar transferases"/>
    <property type="match status" value="1"/>
</dbReference>
<dbReference type="GeneID" id="106805424"/>
<dbReference type="InterPro" id="IPR056729">
    <property type="entry name" value="GMPPB_C"/>
</dbReference>
<evidence type="ECO:0000256" key="1">
    <source>
        <dbReference type="ARBA" id="ARBA00007274"/>
    </source>
</evidence>
<dbReference type="Pfam" id="PF25087">
    <property type="entry name" value="GMPPB_C"/>
    <property type="match status" value="1"/>
</dbReference>
<accession>A0ABM1DRB5</accession>
<gene>
    <name evidence="5" type="primary">LOC106805424</name>
</gene>